<comment type="caution">
    <text evidence="1">The sequence shown here is derived from an EMBL/GenBank/DDBJ whole genome shotgun (WGS) entry which is preliminary data.</text>
</comment>
<evidence type="ECO:0000313" key="2">
    <source>
        <dbReference type="Proteomes" id="UP000886998"/>
    </source>
</evidence>
<name>A0A8X7C2M9_9ARAC</name>
<protein>
    <submittedName>
        <fullName evidence="1">Uncharacterized protein</fullName>
    </submittedName>
</protein>
<sequence length="103" mass="12235">MENHSLNPIIFKLDKVFFISLLRIKESVELLPVFSWFAKRIILEMYWLKDIGSGLCTPNEIPYATFYCYQLDRLRSTSVVKRPSVVRRQVLISFALMRYLMLL</sequence>
<organism evidence="1 2">
    <name type="scientific">Trichonephila inaurata madagascariensis</name>
    <dbReference type="NCBI Taxonomy" id="2747483"/>
    <lineage>
        <taxon>Eukaryota</taxon>
        <taxon>Metazoa</taxon>
        <taxon>Ecdysozoa</taxon>
        <taxon>Arthropoda</taxon>
        <taxon>Chelicerata</taxon>
        <taxon>Arachnida</taxon>
        <taxon>Araneae</taxon>
        <taxon>Araneomorphae</taxon>
        <taxon>Entelegynae</taxon>
        <taxon>Araneoidea</taxon>
        <taxon>Nephilidae</taxon>
        <taxon>Trichonephila</taxon>
        <taxon>Trichonephila inaurata</taxon>
    </lineage>
</organism>
<keyword evidence="2" id="KW-1185">Reference proteome</keyword>
<reference evidence="1" key="1">
    <citation type="submission" date="2020-08" db="EMBL/GenBank/DDBJ databases">
        <title>Multicomponent nature underlies the extraordinary mechanical properties of spider dragline silk.</title>
        <authorList>
            <person name="Kono N."/>
            <person name="Nakamura H."/>
            <person name="Mori M."/>
            <person name="Yoshida Y."/>
            <person name="Ohtoshi R."/>
            <person name="Malay A.D."/>
            <person name="Moran D.A.P."/>
            <person name="Tomita M."/>
            <person name="Numata K."/>
            <person name="Arakawa K."/>
        </authorList>
    </citation>
    <scope>NUCLEOTIDE SEQUENCE</scope>
</reference>
<dbReference type="EMBL" id="BMAV01007523">
    <property type="protein sequence ID" value="GFY50494.1"/>
    <property type="molecule type" value="Genomic_DNA"/>
</dbReference>
<dbReference type="AlphaFoldDB" id="A0A8X7C2M9"/>
<gene>
    <name evidence="1" type="ORF">TNIN_222521</name>
</gene>
<proteinExistence type="predicted"/>
<accession>A0A8X7C2M9</accession>
<evidence type="ECO:0000313" key="1">
    <source>
        <dbReference type="EMBL" id="GFY50494.1"/>
    </source>
</evidence>
<dbReference type="Proteomes" id="UP000886998">
    <property type="component" value="Unassembled WGS sequence"/>
</dbReference>